<keyword evidence="3 6" id="KW-0133">Cell shape</keyword>
<feature type="transmembrane region" description="Helical" evidence="6">
    <location>
        <begin position="301"/>
        <end position="328"/>
    </location>
</feature>
<dbReference type="GO" id="GO:0009252">
    <property type="term" value="P:peptidoglycan biosynthetic process"/>
    <property type="evidence" value="ECO:0007669"/>
    <property type="project" value="UniProtKB-UniRule"/>
</dbReference>
<evidence type="ECO:0000256" key="3">
    <source>
        <dbReference type="ARBA" id="ARBA00022960"/>
    </source>
</evidence>
<feature type="transmembrane region" description="Helical" evidence="6">
    <location>
        <begin position="334"/>
        <end position="355"/>
    </location>
</feature>
<name>A0A0D6EY58_9PROT</name>
<keyword evidence="6" id="KW-1003">Cell membrane</keyword>
<evidence type="ECO:0000313" key="8">
    <source>
        <dbReference type="Proteomes" id="UP000064007"/>
    </source>
</evidence>
<keyword evidence="5 6" id="KW-0472">Membrane</keyword>
<gene>
    <name evidence="6 7" type="primary">mrdB</name>
    <name evidence="6" type="synonym">rodA</name>
    <name evidence="7" type="ORF">BN1208_1313</name>
</gene>
<dbReference type="KEGG" id="mbat:BN1208_1313"/>
<dbReference type="STRING" id="1581557.BN1208_1313"/>
<feature type="transmembrane region" description="Helical" evidence="6">
    <location>
        <begin position="268"/>
        <end position="289"/>
    </location>
</feature>
<keyword evidence="6" id="KW-0961">Cell wall biogenesis/degradation</keyword>
<evidence type="ECO:0000256" key="1">
    <source>
        <dbReference type="ARBA" id="ARBA00004141"/>
    </source>
</evidence>
<evidence type="ECO:0000256" key="6">
    <source>
        <dbReference type="HAMAP-Rule" id="MF_02079"/>
    </source>
</evidence>
<dbReference type="RefSeq" id="WP_046488965.1">
    <property type="nucleotide sequence ID" value="NZ_LN827929.1"/>
</dbReference>
<dbReference type="GO" id="GO:0032153">
    <property type="term" value="C:cell division site"/>
    <property type="evidence" value="ECO:0007669"/>
    <property type="project" value="TreeGrafter"/>
</dbReference>
<dbReference type="HAMAP" id="MF_02079">
    <property type="entry name" value="PGT_RodA"/>
    <property type="match status" value="1"/>
</dbReference>
<dbReference type="GO" id="GO:0005886">
    <property type="term" value="C:plasma membrane"/>
    <property type="evidence" value="ECO:0007669"/>
    <property type="project" value="UniProtKB-SubCell"/>
</dbReference>
<feature type="transmembrane region" description="Helical" evidence="6">
    <location>
        <begin position="158"/>
        <end position="175"/>
    </location>
</feature>
<dbReference type="HOGENOM" id="CLU_029243_2_2_4"/>
<evidence type="ECO:0000313" key="7">
    <source>
        <dbReference type="EMBL" id="CEZ20193.1"/>
    </source>
</evidence>
<keyword evidence="6" id="KW-0997">Cell inner membrane</keyword>
<dbReference type="GO" id="GO:0051301">
    <property type="term" value="P:cell division"/>
    <property type="evidence" value="ECO:0007669"/>
    <property type="project" value="InterPro"/>
</dbReference>
<dbReference type="InterPro" id="IPR001182">
    <property type="entry name" value="FtsW/RodA"/>
</dbReference>
<comment type="subcellular location">
    <subcellularLocation>
        <location evidence="6">Cell inner membrane</location>
        <topology evidence="6">Multi-pass membrane protein</topology>
    </subcellularLocation>
    <subcellularLocation>
        <location evidence="1">Membrane</location>
        <topology evidence="1">Multi-pass membrane protein</topology>
    </subcellularLocation>
</comment>
<feature type="transmembrane region" description="Helical" evidence="6">
    <location>
        <begin position="134"/>
        <end position="152"/>
    </location>
</feature>
<dbReference type="GO" id="GO:0071555">
    <property type="term" value="P:cell wall organization"/>
    <property type="evidence" value="ECO:0007669"/>
    <property type="project" value="UniProtKB-KW"/>
</dbReference>
<keyword evidence="2 6" id="KW-0812">Transmembrane</keyword>
<keyword evidence="6" id="KW-0808">Transferase</keyword>
<evidence type="ECO:0000256" key="2">
    <source>
        <dbReference type="ARBA" id="ARBA00022692"/>
    </source>
</evidence>
<reference evidence="8" key="1">
    <citation type="submission" date="2014-12" db="EMBL/GenBank/DDBJ databases">
        <authorList>
            <person name="Salcher M.M."/>
        </authorList>
    </citation>
    <scope>NUCLEOTIDE SEQUENCE [LARGE SCALE GENOMIC DNA]</scope>
    <source>
        <strain evidence="8">MMS-10A-171</strain>
    </source>
</reference>
<dbReference type="InterPro" id="IPR011923">
    <property type="entry name" value="RodA/MrdB"/>
</dbReference>
<accession>A0A0D6EY58</accession>
<dbReference type="GO" id="GO:0015648">
    <property type="term" value="F:lipid-linked peptidoglycan transporter activity"/>
    <property type="evidence" value="ECO:0007669"/>
    <property type="project" value="TreeGrafter"/>
</dbReference>
<evidence type="ECO:0000256" key="5">
    <source>
        <dbReference type="ARBA" id="ARBA00023136"/>
    </source>
</evidence>
<feature type="transmembrane region" description="Helical" evidence="6">
    <location>
        <begin position="71"/>
        <end position="89"/>
    </location>
</feature>
<sequence>MLERLFLGLQKNIDSTLMVFISSALVVGLFTLYSASGRNIILVLNQLFYIGLGFILLWITAKIHPKYYEKLALPIYILGLLLLLGVMFFGQSSHGAKRWLNVGLFKMQPSEIMRIAVPIAMAWYLSKRESKRHAIDYVVASLFFILPVILIINQPDLGTGLLIASSGFYILFLAGLNWKFIVGGSIGLFSLAPIIWSHLHDYQKNRVLILLDPSQDPLGSGYHTIQSSIAMGSGGLIGKGWLNGSQGQLDFLPERTTDFIFAVFSEEFGLLGNLLLLGLFALIVGRSLMIASQAKNTFTRLLAANIGLTFFTYIFINIAMVSGIMPVVGVPLPLISFGGTSMTIILISFGILMSVHTHKELVGSS</sequence>
<dbReference type="Proteomes" id="UP000064007">
    <property type="component" value="Chromosome 1"/>
</dbReference>
<comment type="pathway">
    <text evidence="6">Cell wall biogenesis; peptidoglycan biosynthesis.</text>
</comment>
<dbReference type="EMBL" id="LN827929">
    <property type="protein sequence ID" value="CEZ20193.1"/>
    <property type="molecule type" value="Genomic_DNA"/>
</dbReference>
<dbReference type="GO" id="GO:0008360">
    <property type="term" value="P:regulation of cell shape"/>
    <property type="evidence" value="ECO:0007669"/>
    <property type="project" value="UniProtKB-KW"/>
</dbReference>
<feature type="transmembrane region" description="Helical" evidence="6">
    <location>
        <begin position="180"/>
        <end position="199"/>
    </location>
</feature>
<dbReference type="PANTHER" id="PTHR30474:SF1">
    <property type="entry name" value="PEPTIDOGLYCAN GLYCOSYLTRANSFERASE MRDB"/>
    <property type="match status" value="1"/>
</dbReference>
<dbReference type="Pfam" id="PF01098">
    <property type="entry name" value="FTSW_RODA_SPOVE"/>
    <property type="match status" value="1"/>
</dbReference>
<comment type="catalytic activity">
    <reaction evidence="6">
        <text>[GlcNAc-(1-&gt;4)-Mur2Ac(oyl-L-Ala-gamma-D-Glu-L-Lys-D-Ala-D-Ala)](n)-di-trans,octa-cis-undecaprenyl diphosphate + beta-D-GlcNAc-(1-&gt;4)-Mur2Ac(oyl-L-Ala-gamma-D-Glu-L-Lys-D-Ala-D-Ala)-di-trans,octa-cis-undecaprenyl diphosphate = [GlcNAc-(1-&gt;4)-Mur2Ac(oyl-L-Ala-gamma-D-Glu-L-Lys-D-Ala-D-Ala)](n+1)-di-trans,octa-cis-undecaprenyl diphosphate + di-trans,octa-cis-undecaprenyl diphosphate + H(+)</text>
        <dbReference type="Rhea" id="RHEA:23708"/>
        <dbReference type="Rhea" id="RHEA-COMP:9602"/>
        <dbReference type="Rhea" id="RHEA-COMP:9603"/>
        <dbReference type="ChEBI" id="CHEBI:15378"/>
        <dbReference type="ChEBI" id="CHEBI:58405"/>
        <dbReference type="ChEBI" id="CHEBI:60033"/>
        <dbReference type="ChEBI" id="CHEBI:78435"/>
        <dbReference type="EC" id="2.4.99.28"/>
    </reaction>
</comment>
<keyword evidence="6" id="KW-0328">Glycosyltransferase</keyword>
<dbReference type="AlphaFoldDB" id="A0A0D6EY58"/>
<dbReference type="UniPathway" id="UPA00219"/>
<keyword evidence="4 6" id="KW-1133">Transmembrane helix</keyword>
<dbReference type="NCBIfam" id="TIGR02210">
    <property type="entry name" value="rodA_shape"/>
    <property type="match status" value="1"/>
</dbReference>
<dbReference type="OrthoDB" id="9768187at2"/>
<organism evidence="7 8">
    <name type="scientific">Candidatus Methylopumilus planktonicus</name>
    <dbReference type="NCBI Taxonomy" id="1581557"/>
    <lineage>
        <taxon>Bacteria</taxon>
        <taxon>Pseudomonadati</taxon>
        <taxon>Pseudomonadota</taxon>
        <taxon>Betaproteobacteria</taxon>
        <taxon>Nitrosomonadales</taxon>
        <taxon>Methylophilaceae</taxon>
        <taxon>Candidatus Methylopumilus</taxon>
    </lineage>
</organism>
<proteinExistence type="inferred from homology"/>
<feature type="transmembrane region" description="Helical" evidence="6">
    <location>
        <begin position="40"/>
        <end position="59"/>
    </location>
</feature>
<dbReference type="PANTHER" id="PTHR30474">
    <property type="entry name" value="CELL CYCLE PROTEIN"/>
    <property type="match status" value="1"/>
</dbReference>
<protein>
    <recommendedName>
        <fullName evidence="6">Peptidoglycan glycosyltransferase MrdB</fullName>
        <shortName evidence="6">PGT</shortName>
        <ecNumber evidence="6">2.4.99.28</ecNumber>
    </recommendedName>
    <alternativeName>
        <fullName evidence="6">Cell elongation protein RodA</fullName>
    </alternativeName>
    <alternativeName>
        <fullName evidence="6">Cell wall polymerase</fullName>
    </alternativeName>
    <alternativeName>
        <fullName evidence="6">Peptidoglycan polymerase</fullName>
        <shortName evidence="6">PG polymerase</shortName>
    </alternativeName>
</protein>
<keyword evidence="8" id="KW-1185">Reference proteome</keyword>
<dbReference type="EC" id="2.4.99.28" evidence="6"/>
<dbReference type="GO" id="GO:0008955">
    <property type="term" value="F:peptidoglycan glycosyltransferase activity"/>
    <property type="evidence" value="ECO:0007669"/>
    <property type="project" value="UniProtKB-UniRule"/>
</dbReference>
<feature type="transmembrane region" description="Helical" evidence="6">
    <location>
        <begin position="12"/>
        <end position="34"/>
    </location>
</feature>
<keyword evidence="6" id="KW-0573">Peptidoglycan synthesis</keyword>
<comment type="function">
    <text evidence="6">Peptidoglycan polymerase that is essential for cell wall elongation.</text>
</comment>
<comment type="similarity">
    <text evidence="6">Belongs to the SEDS family. MrdB/RodA subfamily.</text>
</comment>
<evidence type="ECO:0000256" key="4">
    <source>
        <dbReference type="ARBA" id="ARBA00022989"/>
    </source>
</evidence>